<dbReference type="AlphaFoldDB" id="A0AAW2HJ02"/>
<sequence length="142" mass="14995">MVGLGQAAAAADDDDDGVAVVEYGVPGDPLPKYSPGAVYPETPYIQSTNTTILVRDSATSGLEDLTAGVLMGATIGNWGHGLGWSNGFGCGAGYYNQDHAEISINHHYENSISNAHHCYDNYGDLQFGDGGYNMDFSCDFGF</sequence>
<dbReference type="EMBL" id="JARGDH010000004">
    <property type="protein sequence ID" value="KAL0269493.1"/>
    <property type="molecule type" value="Genomic_DNA"/>
</dbReference>
<accession>A0AAW2HJ02</accession>
<reference evidence="1" key="1">
    <citation type="journal article" date="2024" name="Gigascience">
        <title>Chromosome-level genome of the poultry shaft louse Menopon gallinae provides insight into the host-switching and adaptive evolution of parasitic lice.</title>
        <authorList>
            <person name="Xu Y."/>
            <person name="Ma L."/>
            <person name="Liu S."/>
            <person name="Liang Y."/>
            <person name="Liu Q."/>
            <person name="He Z."/>
            <person name="Tian L."/>
            <person name="Duan Y."/>
            <person name="Cai W."/>
            <person name="Li H."/>
            <person name="Song F."/>
        </authorList>
    </citation>
    <scope>NUCLEOTIDE SEQUENCE</scope>
    <source>
        <strain evidence="1">Cailab_2023a</strain>
    </source>
</reference>
<organism evidence="1">
    <name type="scientific">Menopon gallinae</name>
    <name type="common">poultry shaft louse</name>
    <dbReference type="NCBI Taxonomy" id="328185"/>
    <lineage>
        <taxon>Eukaryota</taxon>
        <taxon>Metazoa</taxon>
        <taxon>Ecdysozoa</taxon>
        <taxon>Arthropoda</taxon>
        <taxon>Hexapoda</taxon>
        <taxon>Insecta</taxon>
        <taxon>Pterygota</taxon>
        <taxon>Neoptera</taxon>
        <taxon>Paraneoptera</taxon>
        <taxon>Psocodea</taxon>
        <taxon>Troctomorpha</taxon>
        <taxon>Phthiraptera</taxon>
        <taxon>Amblycera</taxon>
        <taxon>Menoponidae</taxon>
        <taxon>Menopon</taxon>
    </lineage>
</organism>
<proteinExistence type="predicted"/>
<name>A0AAW2HJ02_9NEOP</name>
<gene>
    <name evidence="1" type="ORF">PYX00_007202</name>
</gene>
<comment type="caution">
    <text evidence="1">The sequence shown here is derived from an EMBL/GenBank/DDBJ whole genome shotgun (WGS) entry which is preliminary data.</text>
</comment>
<protein>
    <submittedName>
        <fullName evidence="1">Uncharacterized protein</fullName>
    </submittedName>
</protein>
<evidence type="ECO:0000313" key="1">
    <source>
        <dbReference type="EMBL" id="KAL0269493.1"/>
    </source>
</evidence>